<name>A0A1L9V7N7_ASPGL</name>
<dbReference type="AlphaFoldDB" id="A0A1L9V7N7"/>
<keyword evidence="1" id="KW-0472">Membrane</keyword>
<dbReference type="VEuPathDB" id="FungiDB:ASPGLDRAFT_915880"/>
<feature type="transmembrane region" description="Helical" evidence="1">
    <location>
        <begin position="40"/>
        <end position="61"/>
    </location>
</feature>
<evidence type="ECO:0000313" key="3">
    <source>
        <dbReference type="Proteomes" id="UP000184300"/>
    </source>
</evidence>
<keyword evidence="1" id="KW-0812">Transmembrane</keyword>
<keyword evidence="1" id="KW-1133">Transmembrane helix</keyword>
<keyword evidence="3" id="KW-1185">Reference proteome</keyword>
<evidence type="ECO:0000256" key="1">
    <source>
        <dbReference type="SAM" id="Phobius"/>
    </source>
</evidence>
<reference evidence="3" key="1">
    <citation type="journal article" date="2017" name="Genome Biol.">
        <title>Comparative genomics reveals high biological diversity and specific adaptations in the industrially and medically important fungal genus Aspergillus.</title>
        <authorList>
            <person name="de Vries R.P."/>
            <person name="Riley R."/>
            <person name="Wiebenga A."/>
            <person name="Aguilar-Osorio G."/>
            <person name="Amillis S."/>
            <person name="Uchima C.A."/>
            <person name="Anderluh G."/>
            <person name="Asadollahi M."/>
            <person name="Askin M."/>
            <person name="Barry K."/>
            <person name="Battaglia E."/>
            <person name="Bayram O."/>
            <person name="Benocci T."/>
            <person name="Braus-Stromeyer S.A."/>
            <person name="Caldana C."/>
            <person name="Canovas D."/>
            <person name="Cerqueira G.C."/>
            <person name="Chen F."/>
            <person name="Chen W."/>
            <person name="Choi C."/>
            <person name="Clum A."/>
            <person name="Dos Santos R.A."/>
            <person name="Damasio A.R."/>
            <person name="Diallinas G."/>
            <person name="Emri T."/>
            <person name="Fekete E."/>
            <person name="Flipphi M."/>
            <person name="Freyberg S."/>
            <person name="Gallo A."/>
            <person name="Gournas C."/>
            <person name="Habgood R."/>
            <person name="Hainaut M."/>
            <person name="Harispe M.L."/>
            <person name="Henrissat B."/>
            <person name="Hilden K.S."/>
            <person name="Hope R."/>
            <person name="Hossain A."/>
            <person name="Karabika E."/>
            <person name="Karaffa L."/>
            <person name="Karanyi Z."/>
            <person name="Krasevec N."/>
            <person name="Kuo A."/>
            <person name="Kusch H."/>
            <person name="LaButti K."/>
            <person name="Lagendijk E.L."/>
            <person name="Lapidus A."/>
            <person name="Levasseur A."/>
            <person name="Lindquist E."/>
            <person name="Lipzen A."/>
            <person name="Logrieco A.F."/>
            <person name="MacCabe A."/>
            <person name="Maekelae M.R."/>
            <person name="Malavazi I."/>
            <person name="Melin P."/>
            <person name="Meyer V."/>
            <person name="Mielnichuk N."/>
            <person name="Miskei M."/>
            <person name="Molnar A.P."/>
            <person name="Mule G."/>
            <person name="Ngan C.Y."/>
            <person name="Orejas M."/>
            <person name="Orosz E."/>
            <person name="Ouedraogo J.P."/>
            <person name="Overkamp K.M."/>
            <person name="Park H.-S."/>
            <person name="Perrone G."/>
            <person name="Piumi F."/>
            <person name="Punt P.J."/>
            <person name="Ram A.F."/>
            <person name="Ramon A."/>
            <person name="Rauscher S."/>
            <person name="Record E."/>
            <person name="Riano-Pachon D.M."/>
            <person name="Robert V."/>
            <person name="Roehrig J."/>
            <person name="Ruller R."/>
            <person name="Salamov A."/>
            <person name="Salih N.S."/>
            <person name="Samson R.A."/>
            <person name="Sandor E."/>
            <person name="Sanguinetti M."/>
            <person name="Schuetze T."/>
            <person name="Sepcic K."/>
            <person name="Shelest E."/>
            <person name="Sherlock G."/>
            <person name="Sophianopoulou V."/>
            <person name="Squina F.M."/>
            <person name="Sun H."/>
            <person name="Susca A."/>
            <person name="Todd R.B."/>
            <person name="Tsang A."/>
            <person name="Unkles S.E."/>
            <person name="van de Wiele N."/>
            <person name="van Rossen-Uffink D."/>
            <person name="Oliveira J.V."/>
            <person name="Vesth T.C."/>
            <person name="Visser J."/>
            <person name="Yu J.-H."/>
            <person name="Zhou M."/>
            <person name="Andersen M.R."/>
            <person name="Archer D.B."/>
            <person name="Baker S.E."/>
            <person name="Benoit I."/>
            <person name="Brakhage A.A."/>
            <person name="Braus G.H."/>
            <person name="Fischer R."/>
            <person name="Frisvad J.C."/>
            <person name="Goldman G.H."/>
            <person name="Houbraken J."/>
            <person name="Oakley B."/>
            <person name="Pocsi I."/>
            <person name="Scazzocchio C."/>
            <person name="Seiboth B."/>
            <person name="vanKuyk P.A."/>
            <person name="Wortman J."/>
            <person name="Dyer P.S."/>
            <person name="Grigoriev I.V."/>
        </authorList>
    </citation>
    <scope>NUCLEOTIDE SEQUENCE [LARGE SCALE GENOMIC DNA]</scope>
    <source>
        <strain evidence="3">CBS 516.65</strain>
    </source>
</reference>
<dbReference type="GeneID" id="34466763"/>
<dbReference type="EMBL" id="KV878914">
    <property type="protein sequence ID" value="OJJ79852.1"/>
    <property type="molecule type" value="Genomic_DNA"/>
</dbReference>
<protein>
    <submittedName>
        <fullName evidence="2">Uncharacterized protein</fullName>
    </submittedName>
</protein>
<dbReference type="Proteomes" id="UP000184300">
    <property type="component" value="Unassembled WGS sequence"/>
</dbReference>
<gene>
    <name evidence="2" type="ORF">ASPGLDRAFT_915880</name>
</gene>
<sequence>MVSISQVMAPAPGERSPQGYINLDEDLFSSSFVKLSVNRYIFKCLLFLFCFFFFFLTSLSLNHFLAVHSHYSFFFTLS</sequence>
<accession>A0A1L9V7N7</accession>
<dbReference type="RefSeq" id="XP_022396550.1">
    <property type="nucleotide sequence ID" value="XM_022550503.1"/>
</dbReference>
<organism evidence="2 3">
    <name type="scientific">Aspergillus glaucus CBS 516.65</name>
    <dbReference type="NCBI Taxonomy" id="1160497"/>
    <lineage>
        <taxon>Eukaryota</taxon>
        <taxon>Fungi</taxon>
        <taxon>Dikarya</taxon>
        <taxon>Ascomycota</taxon>
        <taxon>Pezizomycotina</taxon>
        <taxon>Eurotiomycetes</taxon>
        <taxon>Eurotiomycetidae</taxon>
        <taxon>Eurotiales</taxon>
        <taxon>Aspergillaceae</taxon>
        <taxon>Aspergillus</taxon>
        <taxon>Aspergillus subgen. Aspergillus</taxon>
    </lineage>
</organism>
<evidence type="ECO:0000313" key="2">
    <source>
        <dbReference type="EMBL" id="OJJ79852.1"/>
    </source>
</evidence>
<proteinExistence type="predicted"/>